<sequence>MSCTATNAAARGRSSSGSYLLPLWIRQDSAAATTTEEEELPTELNATVDGSAESFLVVSPDKLSVKYAAESYHSYDVGAVQANRPAPASRLAPYYFEMRVRNAGSKRRVAIGFTREDFDLCMQPGWRANSCGYHGDNGFVYRGRGEGESFGPSFTTNDIVGAGINYASNEFFFTKNGTMVGAVSKDIEGPLFPTVAVHGLNEEIEVNFGQKPFAFNIKDNDEGWISISSSLFIEALSAVFEQLGQALAAMVMAYIGFLLCIHEDHDIVLHKARSEQEVAERIRGSSWHYKRFPSHRLLFGSAADYFELVASMWQSFHSTLGYVYAGRNKENPIRMGVTMLLFVICVIILKLVNKYEMIVARSPRQHRH</sequence>
<name>A0AAV2EAN3_9ROSI</name>
<dbReference type="SUPFAM" id="SSF49899">
    <property type="entry name" value="Concanavalin A-like lectins/glucanases"/>
    <property type="match status" value="1"/>
</dbReference>
<evidence type="ECO:0000313" key="3">
    <source>
        <dbReference type="EMBL" id="CAL1382802.1"/>
    </source>
</evidence>
<reference evidence="3 4" key="1">
    <citation type="submission" date="2024-04" db="EMBL/GenBank/DDBJ databases">
        <authorList>
            <person name="Fracassetti M."/>
        </authorList>
    </citation>
    <scope>NUCLEOTIDE SEQUENCE [LARGE SCALE GENOMIC DNA]</scope>
</reference>
<feature type="transmembrane region" description="Helical" evidence="1">
    <location>
        <begin position="333"/>
        <end position="352"/>
    </location>
</feature>
<dbReference type="Pfam" id="PF00622">
    <property type="entry name" value="SPRY"/>
    <property type="match status" value="1"/>
</dbReference>
<keyword evidence="1" id="KW-0472">Membrane</keyword>
<keyword evidence="1" id="KW-1133">Transmembrane helix</keyword>
<dbReference type="Proteomes" id="UP001497516">
    <property type="component" value="Chromosome 4"/>
</dbReference>
<dbReference type="AlphaFoldDB" id="A0AAV2EAN3"/>
<dbReference type="InterPro" id="IPR001870">
    <property type="entry name" value="B30.2/SPRY"/>
</dbReference>
<dbReference type="CDD" id="cd12885">
    <property type="entry name" value="SPRY_RanBP_like"/>
    <property type="match status" value="1"/>
</dbReference>
<gene>
    <name evidence="3" type="ORF">LTRI10_LOCUS24108</name>
</gene>
<evidence type="ECO:0000259" key="2">
    <source>
        <dbReference type="PROSITE" id="PS50188"/>
    </source>
</evidence>
<accession>A0AAV2EAN3</accession>
<dbReference type="InterPro" id="IPR044736">
    <property type="entry name" value="Gid1/RanBPM/SPLA_SPRY"/>
</dbReference>
<dbReference type="InterPro" id="IPR003877">
    <property type="entry name" value="SPRY_dom"/>
</dbReference>
<dbReference type="SMART" id="SM00449">
    <property type="entry name" value="SPRY"/>
    <property type="match status" value="1"/>
</dbReference>
<dbReference type="PROSITE" id="PS50188">
    <property type="entry name" value="B302_SPRY"/>
    <property type="match status" value="1"/>
</dbReference>
<proteinExistence type="predicted"/>
<dbReference type="PANTHER" id="PTHR12864">
    <property type="entry name" value="RAN BINDING PROTEIN 9-RELATED"/>
    <property type="match status" value="1"/>
</dbReference>
<protein>
    <recommendedName>
        <fullName evidence="2">B30.2/SPRY domain-containing protein</fullName>
    </recommendedName>
</protein>
<dbReference type="Gene3D" id="2.60.120.920">
    <property type="match status" value="1"/>
</dbReference>
<feature type="domain" description="B30.2/SPRY" evidence="2">
    <location>
        <begin position="25"/>
        <end position="213"/>
    </location>
</feature>
<dbReference type="InterPro" id="IPR050618">
    <property type="entry name" value="Ubq-SigPath_Reg"/>
</dbReference>
<organism evidence="3 4">
    <name type="scientific">Linum trigynum</name>
    <dbReference type="NCBI Taxonomy" id="586398"/>
    <lineage>
        <taxon>Eukaryota</taxon>
        <taxon>Viridiplantae</taxon>
        <taxon>Streptophyta</taxon>
        <taxon>Embryophyta</taxon>
        <taxon>Tracheophyta</taxon>
        <taxon>Spermatophyta</taxon>
        <taxon>Magnoliopsida</taxon>
        <taxon>eudicotyledons</taxon>
        <taxon>Gunneridae</taxon>
        <taxon>Pentapetalae</taxon>
        <taxon>rosids</taxon>
        <taxon>fabids</taxon>
        <taxon>Malpighiales</taxon>
        <taxon>Linaceae</taxon>
        <taxon>Linum</taxon>
    </lineage>
</organism>
<keyword evidence="4" id="KW-1185">Reference proteome</keyword>
<dbReference type="InterPro" id="IPR043136">
    <property type="entry name" value="B30.2/SPRY_sf"/>
</dbReference>
<evidence type="ECO:0000313" key="4">
    <source>
        <dbReference type="Proteomes" id="UP001497516"/>
    </source>
</evidence>
<dbReference type="EMBL" id="OZ034817">
    <property type="protein sequence ID" value="CAL1382802.1"/>
    <property type="molecule type" value="Genomic_DNA"/>
</dbReference>
<keyword evidence="1" id="KW-0812">Transmembrane</keyword>
<dbReference type="InterPro" id="IPR013320">
    <property type="entry name" value="ConA-like_dom_sf"/>
</dbReference>
<evidence type="ECO:0000256" key="1">
    <source>
        <dbReference type="SAM" id="Phobius"/>
    </source>
</evidence>